<evidence type="ECO:0000313" key="4">
    <source>
        <dbReference type="Proteomes" id="UP001207228"/>
    </source>
</evidence>
<feature type="chain" id="PRO_5046979895" description="DUF4595 domain-containing protein" evidence="2">
    <location>
        <begin position="24"/>
        <end position="277"/>
    </location>
</feature>
<evidence type="ECO:0008006" key="5">
    <source>
        <dbReference type="Google" id="ProtNLM"/>
    </source>
</evidence>
<dbReference type="Proteomes" id="UP001207228">
    <property type="component" value="Unassembled WGS sequence"/>
</dbReference>
<organism evidence="3 4">
    <name type="scientific">Pontibacter anaerobius</name>
    <dbReference type="NCBI Taxonomy" id="2993940"/>
    <lineage>
        <taxon>Bacteria</taxon>
        <taxon>Pseudomonadati</taxon>
        <taxon>Bacteroidota</taxon>
        <taxon>Cytophagia</taxon>
        <taxon>Cytophagales</taxon>
        <taxon>Hymenobacteraceae</taxon>
        <taxon>Pontibacter</taxon>
    </lineage>
</organism>
<evidence type="ECO:0000256" key="1">
    <source>
        <dbReference type="SAM" id="MobiDB-lite"/>
    </source>
</evidence>
<dbReference type="RefSeq" id="WP_266052792.1">
    <property type="nucleotide sequence ID" value="NZ_JAPFQO010000008.1"/>
</dbReference>
<name>A0ABT3RFV9_9BACT</name>
<gene>
    <name evidence="3" type="ORF">OO017_12270</name>
</gene>
<reference evidence="3 4" key="1">
    <citation type="submission" date="2022-11" db="EMBL/GenBank/DDBJ databases">
        <title>The characterization of three novel Bacteroidetes species and genomic analysis of their roles in tidal elemental geochemical cycles.</title>
        <authorList>
            <person name="Ma K.-J."/>
        </authorList>
    </citation>
    <scope>NUCLEOTIDE SEQUENCE [LARGE SCALE GENOMIC DNA]</scope>
    <source>
        <strain evidence="3 4">M82</strain>
    </source>
</reference>
<proteinExistence type="predicted"/>
<protein>
    <recommendedName>
        <fullName evidence="5">DUF4595 domain-containing protein</fullName>
    </recommendedName>
</protein>
<keyword evidence="4" id="KW-1185">Reference proteome</keyword>
<evidence type="ECO:0000256" key="2">
    <source>
        <dbReference type="SAM" id="SignalP"/>
    </source>
</evidence>
<feature type="compositionally biased region" description="Pro residues" evidence="1">
    <location>
        <begin position="40"/>
        <end position="62"/>
    </location>
</feature>
<comment type="caution">
    <text evidence="3">The sequence shown here is derived from an EMBL/GenBank/DDBJ whole genome shotgun (WGS) entry which is preliminary data.</text>
</comment>
<dbReference type="EMBL" id="JAPFQO010000008">
    <property type="protein sequence ID" value="MCX2740726.1"/>
    <property type="molecule type" value="Genomic_DNA"/>
</dbReference>
<feature type="region of interest" description="Disordered" evidence="1">
    <location>
        <begin position="34"/>
        <end position="64"/>
    </location>
</feature>
<dbReference type="PROSITE" id="PS51257">
    <property type="entry name" value="PROKAR_LIPOPROTEIN"/>
    <property type="match status" value="1"/>
</dbReference>
<keyword evidence="2" id="KW-0732">Signal</keyword>
<dbReference type="Gene3D" id="2.180.10.10">
    <property type="entry name" value="RHS repeat-associated core"/>
    <property type="match status" value="1"/>
</dbReference>
<sequence length="277" mass="31327">MKNIAMKPFQSMLLAGLCLSAVAFSSCDREDVIPAKPATGTPPPAKPTTPNTPPPTNTPPPVTNNSLLKQFDTRIYTYDTQSRLVELSYTNQADIGYKVVYEGDRPVRLDFKNGEYLLYTYKGDKVDKAVVYSTNNQKRLAFTFAYSGDKLVKETLVMTLGPGWEKTSISDFKYDANGNLTESVVFWWLSDSPDVMRGPSIVKWGNYDNKPNPSPHAEFFYYLPGVKMFNNNPGFRDPGINKELYTYTYHASGMPKQRTVQLENHPELPPYTESYTY</sequence>
<evidence type="ECO:0000313" key="3">
    <source>
        <dbReference type="EMBL" id="MCX2740726.1"/>
    </source>
</evidence>
<accession>A0ABT3RFV9</accession>
<feature type="signal peptide" evidence="2">
    <location>
        <begin position="1"/>
        <end position="23"/>
    </location>
</feature>